<name>A0A6B3NKP1_9CYAN</name>
<dbReference type="AlphaFoldDB" id="A0A6B3NKP1"/>
<dbReference type="EMBL" id="JAAHFQ010000627">
    <property type="protein sequence ID" value="NER30714.1"/>
    <property type="molecule type" value="Genomic_DNA"/>
</dbReference>
<evidence type="ECO:0000313" key="1">
    <source>
        <dbReference type="EMBL" id="NER30714.1"/>
    </source>
</evidence>
<comment type="caution">
    <text evidence="1">The sequence shown here is derived from an EMBL/GenBank/DDBJ whole genome shotgun (WGS) entry which is preliminary data.</text>
</comment>
<protein>
    <submittedName>
        <fullName evidence="1">Uncharacterized protein</fullName>
    </submittedName>
</protein>
<reference evidence="1" key="1">
    <citation type="submission" date="2019-11" db="EMBL/GenBank/DDBJ databases">
        <title>Genomic insights into an expanded diversity of filamentous marine cyanobacteria reveals the extraordinary biosynthetic potential of Moorea and Okeania.</title>
        <authorList>
            <person name="Ferreira Leao T."/>
            <person name="Wang M."/>
            <person name="Moss N."/>
            <person name="Da Silva R."/>
            <person name="Sanders J."/>
            <person name="Nurk S."/>
            <person name="Gurevich A."/>
            <person name="Humphrey G."/>
            <person name="Reher R."/>
            <person name="Zhu Q."/>
            <person name="Belda-Ferre P."/>
            <person name="Glukhov E."/>
            <person name="Rex R."/>
            <person name="Dorrestein P.C."/>
            <person name="Knight R."/>
            <person name="Pevzner P."/>
            <person name="Gerwick W.H."/>
            <person name="Gerwick L."/>
        </authorList>
    </citation>
    <scope>NUCLEOTIDE SEQUENCE</scope>
    <source>
        <strain evidence="1">SIO1C4</strain>
    </source>
</reference>
<gene>
    <name evidence="1" type="ORF">F6J89_24640</name>
</gene>
<accession>A0A6B3NKP1</accession>
<proteinExistence type="predicted"/>
<organism evidence="1">
    <name type="scientific">Symploca sp. SIO1C4</name>
    <dbReference type="NCBI Taxonomy" id="2607765"/>
    <lineage>
        <taxon>Bacteria</taxon>
        <taxon>Bacillati</taxon>
        <taxon>Cyanobacteriota</taxon>
        <taxon>Cyanophyceae</taxon>
        <taxon>Coleofasciculales</taxon>
        <taxon>Coleofasciculaceae</taxon>
        <taxon>Symploca</taxon>
    </lineage>
</organism>
<sequence>MTLKKPEPFLGHRRHKEKSVTFQDVFNAFTSLFRTETLTEVQKQRFIAIKTQEKPVTFHAANVLKDDCLRELKAKVDLNQKDEEWAEKLMNGFSKIDEVRAEIQKEEKASEILKKTPSASASSILSGMGIGGSSSGGSSSGGKPWWKILLEAILGFFKGLIELLAWILKRTGSFIAKAWKIFYENFFKEFAKWTFEQFKDWLLA</sequence>